<evidence type="ECO:0000313" key="2">
    <source>
        <dbReference type="Proteomes" id="UP000805193"/>
    </source>
</evidence>
<dbReference type="Proteomes" id="UP000805193">
    <property type="component" value="Unassembled WGS sequence"/>
</dbReference>
<gene>
    <name evidence="1" type="ORF">HPB47_013831</name>
</gene>
<reference evidence="1 2" key="1">
    <citation type="journal article" date="2020" name="Cell">
        <title>Large-Scale Comparative Analyses of Tick Genomes Elucidate Their Genetic Diversity and Vector Capacities.</title>
        <authorList>
            <consortium name="Tick Genome and Microbiome Consortium (TIGMIC)"/>
            <person name="Jia N."/>
            <person name="Wang J."/>
            <person name="Shi W."/>
            <person name="Du L."/>
            <person name="Sun Y."/>
            <person name="Zhan W."/>
            <person name="Jiang J.F."/>
            <person name="Wang Q."/>
            <person name="Zhang B."/>
            <person name="Ji P."/>
            <person name="Bell-Sakyi L."/>
            <person name="Cui X.M."/>
            <person name="Yuan T.T."/>
            <person name="Jiang B.G."/>
            <person name="Yang W.F."/>
            <person name="Lam T.T."/>
            <person name="Chang Q.C."/>
            <person name="Ding S.J."/>
            <person name="Wang X.J."/>
            <person name="Zhu J.G."/>
            <person name="Ruan X.D."/>
            <person name="Zhao L."/>
            <person name="Wei J.T."/>
            <person name="Ye R.Z."/>
            <person name="Que T.C."/>
            <person name="Du C.H."/>
            <person name="Zhou Y.H."/>
            <person name="Cheng J.X."/>
            <person name="Dai P.F."/>
            <person name="Guo W.B."/>
            <person name="Han X.H."/>
            <person name="Huang E.J."/>
            <person name="Li L.F."/>
            <person name="Wei W."/>
            <person name="Gao Y.C."/>
            <person name="Liu J.Z."/>
            <person name="Shao H.Z."/>
            <person name="Wang X."/>
            <person name="Wang C.C."/>
            <person name="Yang T.C."/>
            <person name="Huo Q.B."/>
            <person name="Li W."/>
            <person name="Chen H.Y."/>
            <person name="Chen S.E."/>
            <person name="Zhou L.G."/>
            <person name="Ni X.B."/>
            <person name="Tian J.H."/>
            <person name="Sheng Y."/>
            <person name="Liu T."/>
            <person name="Pan Y.S."/>
            <person name="Xia L.Y."/>
            <person name="Li J."/>
            <person name="Zhao F."/>
            <person name="Cao W.C."/>
        </authorList>
    </citation>
    <scope>NUCLEOTIDE SEQUENCE [LARGE SCALE GENOMIC DNA]</scope>
    <source>
        <strain evidence="1">Iper-2018</strain>
    </source>
</reference>
<comment type="caution">
    <text evidence="1">The sequence shown here is derived from an EMBL/GenBank/DDBJ whole genome shotgun (WGS) entry which is preliminary data.</text>
</comment>
<proteinExistence type="predicted"/>
<protein>
    <submittedName>
        <fullName evidence="1">Uncharacterized protein</fullName>
    </submittedName>
</protein>
<dbReference type="EMBL" id="JABSTQ010002075">
    <property type="protein sequence ID" value="KAG0444405.1"/>
    <property type="molecule type" value="Genomic_DNA"/>
</dbReference>
<name>A0AC60R095_IXOPE</name>
<organism evidence="1 2">
    <name type="scientific">Ixodes persulcatus</name>
    <name type="common">Taiga tick</name>
    <dbReference type="NCBI Taxonomy" id="34615"/>
    <lineage>
        <taxon>Eukaryota</taxon>
        <taxon>Metazoa</taxon>
        <taxon>Ecdysozoa</taxon>
        <taxon>Arthropoda</taxon>
        <taxon>Chelicerata</taxon>
        <taxon>Arachnida</taxon>
        <taxon>Acari</taxon>
        <taxon>Parasitiformes</taxon>
        <taxon>Ixodida</taxon>
        <taxon>Ixodoidea</taxon>
        <taxon>Ixodidae</taxon>
        <taxon>Ixodinae</taxon>
        <taxon>Ixodes</taxon>
    </lineage>
</organism>
<keyword evidence="2" id="KW-1185">Reference proteome</keyword>
<accession>A0AC60R095</accession>
<evidence type="ECO:0000313" key="1">
    <source>
        <dbReference type="EMBL" id="KAG0444405.1"/>
    </source>
</evidence>
<sequence>MGSGASPWVLRRRPMAEAAAAGGARPMSTESLYQSSTTGKRMGVLRQSVRVRIERTRHHSRVVPGILSSAICSTPVGCPAGPGA</sequence>